<organism evidence="5 6">
    <name type="scientific">Agrobacterium larrymoorei</name>
    <dbReference type="NCBI Taxonomy" id="160699"/>
    <lineage>
        <taxon>Bacteria</taxon>
        <taxon>Pseudomonadati</taxon>
        <taxon>Pseudomonadota</taxon>
        <taxon>Alphaproteobacteria</taxon>
        <taxon>Hyphomicrobiales</taxon>
        <taxon>Rhizobiaceae</taxon>
        <taxon>Rhizobium/Agrobacterium group</taxon>
        <taxon>Agrobacterium</taxon>
    </lineage>
</organism>
<feature type="domain" description="Aldehyde dehydrogenase" evidence="4">
    <location>
        <begin position="39"/>
        <end position="496"/>
    </location>
</feature>
<evidence type="ECO:0000259" key="4">
    <source>
        <dbReference type="Pfam" id="PF00171"/>
    </source>
</evidence>
<proteinExistence type="inferred from homology"/>
<dbReference type="InterPro" id="IPR016161">
    <property type="entry name" value="Ald_DH/histidinol_DH"/>
</dbReference>
<comment type="caution">
    <text evidence="5">The sequence shown here is derived from an EMBL/GenBank/DDBJ whole genome shotgun (WGS) entry which is preliminary data.</text>
</comment>
<keyword evidence="1 3" id="KW-0560">Oxidoreductase</keyword>
<name>A0ABU0UF87_9HYPH</name>
<sequence>MNIMNMTEDQGPRVRELFTGFFKTDKIGSFVNGEIVYGAGETLSLTDPSSGRTFAEFADAGQSVVDAAMDAADAAQPEWTKLTASARGRIMFEIGRQIRDNAANIAEIESRSAGRPIRDIRGEVLKVAEMFEYYAGWCDKLHGEVIPVPTSHLNYTRNEPIGVVVQITPWNAPLFTGGWQIAPAICAGNGVVIKPSELTPLSTLILGLLCERAGAPRGLVNVIAGQGATAGQAAIKHSRTGLVVFVGSAHAGSLVAAAAAKNVVPCILELGGKSANIVFDDADFDRAILGAQSAIFGGAGQSCVAGSRLLVQRSIHEEFVARYASAANRIPVGNPFEDTTQVGPINNLRQWNKIAEMVTLGLNEGATLAAGGSRPQSLEETGGFYFAPTILDNVAPSATLFSEEVFGPVVGVTPFDTEEEAVALANNNPYGLAGAVWTNNVARAHRVASQVRAGTFWINGYKTISVMSPFGGFGKSGYGRSSGRDALMAYTQTKSIWVETAVAPGITFGYVA</sequence>
<dbReference type="PANTHER" id="PTHR11699">
    <property type="entry name" value="ALDEHYDE DEHYDROGENASE-RELATED"/>
    <property type="match status" value="1"/>
</dbReference>
<gene>
    <name evidence="5" type="ORF">QE408_000739</name>
</gene>
<dbReference type="InterPro" id="IPR015590">
    <property type="entry name" value="Aldehyde_DH_dom"/>
</dbReference>
<evidence type="ECO:0000256" key="3">
    <source>
        <dbReference type="RuleBase" id="RU003345"/>
    </source>
</evidence>
<dbReference type="InterPro" id="IPR016163">
    <property type="entry name" value="Ald_DH_C"/>
</dbReference>
<evidence type="ECO:0000313" key="5">
    <source>
        <dbReference type="EMBL" id="MDQ1183617.1"/>
    </source>
</evidence>
<evidence type="ECO:0000256" key="1">
    <source>
        <dbReference type="ARBA" id="ARBA00023002"/>
    </source>
</evidence>
<comment type="similarity">
    <text evidence="3">Belongs to the aldehyde dehydrogenase family.</text>
</comment>
<keyword evidence="6" id="KW-1185">Reference proteome</keyword>
<evidence type="ECO:0000313" key="6">
    <source>
        <dbReference type="Proteomes" id="UP001224781"/>
    </source>
</evidence>
<dbReference type="SUPFAM" id="SSF53720">
    <property type="entry name" value="ALDH-like"/>
    <property type="match status" value="1"/>
</dbReference>
<dbReference type="Gene3D" id="3.40.309.10">
    <property type="entry name" value="Aldehyde Dehydrogenase, Chain A, domain 2"/>
    <property type="match status" value="1"/>
</dbReference>
<protein>
    <submittedName>
        <fullName evidence="5">Acyl-CoA reductase-like NAD-dependent aldehyde dehydrogenase</fullName>
    </submittedName>
</protein>
<evidence type="ECO:0000256" key="2">
    <source>
        <dbReference type="PROSITE-ProRule" id="PRU10007"/>
    </source>
</evidence>
<reference evidence="5 6" key="1">
    <citation type="submission" date="2023-07" db="EMBL/GenBank/DDBJ databases">
        <title>Functional and genomic diversity of the sorghum phyllosphere microbiome.</title>
        <authorList>
            <person name="Shade A."/>
        </authorList>
    </citation>
    <scope>NUCLEOTIDE SEQUENCE [LARGE SCALE GENOMIC DNA]</scope>
    <source>
        <strain evidence="5 6">SORGH_AS_1126</strain>
    </source>
</reference>
<feature type="active site" evidence="2">
    <location>
        <position position="269"/>
    </location>
</feature>
<dbReference type="InterPro" id="IPR029510">
    <property type="entry name" value="Ald_DH_CS_GLU"/>
</dbReference>
<dbReference type="InterPro" id="IPR016162">
    <property type="entry name" value="Ald_DH_N"/>
</dbReference>
<dbReference type="PROSITE" id="PS00687">
    <property type="entry name" value="ALDEHYDE_DEHYDR_GLU"/>
    <property type="match status" value="1"/>
</dbReference>
<accession>A0ABU0UF87</accession>
<dbReference type="Gene3D" id="3.40.605.10">
    <property type="entry name" value="Aldehyde Dehydrogenase, Chain A, domain 1"/>
    <property type="match status" value="1"/>
</dbReference>
<dbReference type="Pfam" id="PF00171">
    <property type="entry name" value="Aldedh"/>
    <property type="match status" value="1"/>
</dbReference>
<dbReference type="Proteomes" id="UP001224781">
    <property type="component" value="Unassembled WGS sequence"/>
</dbReference>
<dbReference type="EMBL" id="JAUTBL010000001">
    <property type="protein sequence ID" value="MDQ1183617.1"/>
    <property type="molecule type" value="Genomic_DNA"/>
</dbReference>